<feature type="transmembrane region" description="Helical" evidence="13">
    <location>
        <begin position="1092"/>
        <end position="1113"/>
    </location>
</feature>
<dbReference type="InterPro" id="IPR023214">
    <property type="entry name" value="HAD_sf"/>
</dbReference>
<evidence type="ECO:0000313" key="17">
    <source>
        <dbReference type="Proteomes" id="UP000695022"/>
    </source>
</evidence>
<proteinExistence type="inferred from homology"/>
<gene>
    <name evidence="18" type="primary">LOC106807977</name>
</gene>
<dbReference type="NCBIfam" id="TIGR01657">
    <property type="entry name" value="P-ATPase-V"/>
    <property type="match status" value="1"/>
</dbReference>
<feature type="transmembrane region" description="Helical" evidence="13">
    <location>
        <begin position="1017"/>
        <end position="1039"/>
    </location>
</feature>
<dbReference type="InterPro" id="IPR004014">
    <property type="entry name" value="ATPase_P-typ_cation-transptr_N"/>
</dbReference>
<keyword evidence="17" id="KW-1185">Reference proteome</keyword>
<dbReference type="InterPro" id="IPR044492">
    <property type="entry name" value="P_typ_ATPase_HD_dom"/>
</dbReference>
<comment type="catalytic activity">
    <reaction evidence="12 13">
        <text>ATP + H2O = ADP + phosphate + H(+)</text>
        <dbReference type="Rhea" id="RHEA:13065"/>
        <dbReference type="ChEBI" id="CHEBI:15377"/>
        <dbReference type="ChEBI" id="CHEBI:15378"/>
        <dbReference type="ChEBI" id="CHEBI:30616"/>
        <dbReference type="ChEBI" id="CHEBI:43474"/>
        <dbReference type="ChEBI" id="CHEBI:456216"/>
    </reaction>
</comment>
<dbReference type="SUPFAM" id="SSF81653">
    <property type="entry name" value="Calcium ATPase, transduction domain A"/>
    <property type="match status" value="1"/>
</dbReference>
<dbReference type="InterPro" id="IPR008250">
    <property type="entry name" value="ATPase_P-typ_transduc_dom_A_sf"/>
</dbReference>
<evidence type="ECO:0000256" key="4">
    <source>
        <dbReference type="ARBA" id="ARBA00022692"/>
    </source>
</evidence>
<reference evidence="18" key="1">
    <citation type="submission" date="2025-08" db="UniProtKB">
        <authorList>
            <consortium name="RefSeq"/>
        </authorList>
    </citation>
    <scope>IDENTIFICATION</scope>
</reference>
<dbReference type="SFLD" id="SFLDF00027">
    <property type="entry name" value="p-type_atpase"/>
    <property type="match status" value="1"/>
</dbReference>
<name>A0ABM1E1C7_PRICU</name>
<dbReference type="SFLD" id="SFLDG00002">
    <property type="entry name" value="C1.7:_P-type_atpase_like"/>
    <property type="match status" value="1"/>
</dbReference>
<dbReference type="PANTHER" id="PTHR45630">
    <property type="entry name" value="CATION-TRANSPORTING ATPASE-RELATED"/>
    <property type="match status" value="1"/>
</dbReference>
<evidence type="ECO:0000259" key="14">
    <source>
        <dbReference type="Pfam" id="PF00122"/>
    </source>
</evidence>
<feature type="transmembrane region" description="Helical" evidence="13">
    <location>
        <begin position="421"/>
        <end position="441"/>
    </location>
</feature>
<keyword evidence="6 13" id="KW-0547">Nucleotide-binding</keyword>
<dbReference type="SUPFAM" id="SSF56784">
    <property type="entry name" value="HAD-like"/>
    <property type="match status" value="1"/>
</dbReference>
<dbReference type="EC" id="7.2.2.-" evidence="13"/>
<accession>A0ABM1E1C7</accession>
<evidence type="ECO:0000256" key="11">
    <source>
        <dbReference type="ARBA" id="ARBA00023136"/>
    </source>
</evidence>
<dbReference type="Gene3D" id="2.70.150.10">
    <property type="entry name" value="Calcium-transporting ATPase, cytoplasmic transduction domain A"/>
    <property type="match status" value="1"/>
</dbReference>
<feature type="domain" description="P5B-type ATPase N-terminal" evidence="16">
    <location>
        <begin position="42"/>
        <end position="167"/>
    </location>
</feature>
<dbReference type="Pfam" id="PF13246">
    <property type="entry name" value="Cation_ATPase"/>
    <property type="match status" value="1"/>
</dbReference>
<keyword evidence="4 13" id="KW-0812">Transmembrane</keyword>
<keyword evidence="3" id="KW-0597">Phosphoprotein</keyword>
<dbReference type="InterPro" id="IPR023298">
    <property type="entry name" value="ATPase_P-typ_TM_dom_sf"/>
</dbReference>
<dbReference type="InterPro" id="IPR018303">
    <property type="entry name" value="ATPase_P-typ_P_site"/>
</dbReference>
<keyword evidence="5 13" id="KW-0479">Metal-binding</keyword>
<evidence type="ECO:0000256" key="5">
    <source>
        <dbReference type="ARBA" id="ARBA00022723"/>
    </source>
</evidence>
<evidence type="ECO:0000313" key="18">
    <source>
        <dbReference type="RefSeq" id="XP_014665998.1"/>
    </source>
</evidence>
<dbReference type="RefSeq" id="XP_014665998.1">
    <property type="nucleotide sequence ID" value="XM_014810512.1"/>
</dbReference>
<evidence type="ECO:0000256" key="10">
    <source>
        <dbReference type="ARBA" id="ARBA00022989"/>
    </source>
</evidence>
<dbReference type="Pfam" id="PF12409">
    <property type="entry name" value="P5-ATPase"/>
    <property type="match status" value="1"/>
</dbReference>
<organism evidence="17 18">
    <name type="scientific">Priapulus caudatus</name>
    <name type="common">Priapulid worm</name>
    <dbReference type="NCBI Taxonomy" id="37621"/>
    <lineage>
        <taxon>Eukaryota</taxon>
        <taxon>Metazoa</taxon>
        <taxon>Ecdysozoa</taxon>
        <taxon>Scalidophora</taxon>
        <taxon>Priapulida</taxon>
        <taxon>Priapulimorpha</taxon>
        <taxon>Priapulimorphida</taxon>
        <taxon>Priapulidae</taxon>
        <taxon>Priapulus</taxon>
    </lineage>
</organism>
<evidence type="ECO:0000256" key="6">
    <source>
        <dbReference type="ARBA" id="ARBA00022741"/>
    </source>
</evidence>
<dbReference type="Pfam" id="PF00122">
    <property type="entry name" value="E1-E2_ATPase"/>
    <property type="match status" value="1"/>
</dbReference>
<evidence type="ECO:0000256" key="12">
    <source>
        <dbReference type="ARBA" id="ARBA00049360"/>
    </source>
</evidence>
<evidence type="ECO:0000256" key="1">
    <source>
        <dbReference type="ARBA" id="ARBA00004141"/>
    </source>
</evidence>
<feature type="transmembrane region" description="Helical" evidence="13">
    <location>
        <begin position="1133"/>
        <end position="1156"/>
    </location>
</feature>
<dbReference type="InterPro" id="IPR023299">
    <property type="entry name" value="ATPase_P-typ_cyto_dom_N"/>
</dbReference>
<dbReference type="InterPro" id="IPR047819">
    <property type="entry name" value="P5A-ATPase_N"/>
</dbReference>
<evidence type="ECO:0000256" key="13">
    <source>
        <dbReference type="RuleBase" id="RU362082"/>
    </source>
</evidence>
<evidence type="ECO:0000259" key="15">
    <source>
        <dbReference type="Pfam" id="PF00690"/>
    </source>
</evidence>
<dbReference type="PROSITE" id="PS00154">
    <property type="entry name" value="ATPASE_E1_E2"/>
    <property type="match status" value="1"/>
</dbReference>
<comment type="subcellular location">
    <subcellularLocation>
        <location evidence="1 13">Membrane</location>
        <topology evidence="1 13">Multi-pass membrane protein</topology>
    </subcellularLocation>
</comment>
<feature type="domain" description="Cation-transporting P-type ATPase N-terminal" evidence="15">
    <location>
        <begin position="193"/>
        <end position="240"/>
    </location>
</feature>
<evidence type="ECO:0000256" key="8">
    <source>
        <dbReference type="ARBA" id="ARBA00022842"/>
    </source>
</evidence>
<evidence type="ECO:0000256" key="9">
    <source>
        <dbReference type="ARBA" id="ARBA00022967"/>
    </source>
</evidence>
<dbReference type="CDD" id="cd07542">
    <property type="entry name" value="P-type_ATPase_cation"/>
    <property type="match status" value="1"/>
</dbReference>
<dbReference type="InterPro" id="IPR047821">
    <property type="entry name" value="P5B-type_ATPase"/>
</dbReference>
<dbReference type="InterPro" id="IPR006544">
    <property type="entry name" value="P-type_TPase_V"/>
</dbReference>
<evidence type="ECO:0000256" key="2">
    <source>
        <dbReference type="ARBA" id="ARBA00006000"/>
    </source>
</evidence>
<comment type="similarity">
    <text evidence="2 13">Belongs to the cation transport ATPase (P-type) (TC 3.A.3) family. Type V subfamily.</text>
</comment>
<feature type="transmembrane region" description="Helical" evidence="13">
    <location>
        <begin position="942"/>
        <end position="966"/>
    </location>
</feature>
<sequence>MPVHKITNSYVPPVRKEPEYHLLVDPNSGSHCNTTVLNPGTDDELHCTGYRWNAGKLFLYYTACFITLGILVLVMHWKPDWKLVLTQSPCKLEKANTVLLKDCYDRLHVSHVRKVPPEEGLPNEYLKPDCRENGYGSGAECDDSFLNKQDARVFRYFVHVNYRYYWNYSKQIFIPLWGLDDETRCIDLAENFRGYSAEEQNARLKIFGENSIEIEVPSRLRLLIDEVLNPFYIFQLLSTIYWFVDEYTSYASCIVVISAISLAISLYETRKQRVTLRDMVSSSNSTEVTVIRDTGESETISASLLVPGDVIVIPPIGCIMSCDAVLTAGNAIVSEGILTGESVPVTKIPISHHDNEEEVYHIDFHRRFTLFAGTHVIQTRYYEKTDVTAVVVRTGFSTLKGELVNAILFPKPMDFKFYQDAFKFVLVMASIAVCGMVYGIYAQIIDGQETEEVILRGIDIITIVVPPSLPAAMTVGTIYAQNRLKHAGLFCISPPRINVSGKLKLFCFDKTGTLTEEGLDLWGVVPVEGDRFQSVVTAPDVLPRGPLLASMASCHSLTKIDGELTGDPMDLKMFAATKWLIEEPGSDTAQYNTLVPTVVRPPESPSAAELAADPELMLFQVPYEIGIVRQFHFSSSLQMMSVITRTLGSRHMDLYAKGAPEKLMSLCLDSSVPDDFHEVLERFTIQGFRVIALAHKKLKKLQWHQAQRAKRGELERELSFLGLLVMQNTLKPETTPVISELRKAVIRTVMLTGDNMHTAISVARDCGMVEPEHYVIMAVASPPEENKPASIHWEYAITPTAELSDSESSDTFVAEKEKLHNSYQEIVLEQVIAPCYHIAINGRSWTIIREHFPELIPKVVMKGTVFARMSPEQKVQVVEELQDLGYIVGMCGDGANDCGALKTAHAGISLSEAEASVASPFTSKVPNITCVPILMREGRCALVTSFGVFKYMALYSMIQFISVLILYAYNTNFGDMEFLYIDLVITTTVAVFMGYTKSYHKLVAKRPYGSLVGIPTLFSVISQIVVQAGAQIGVLLYLISRPGITRDPVPKGEFDPVTWESTAIFTVSSFQYIFLAALFSKGPPFRKPFYTNYLLLACLLLLGSFSLVVLIWPVEKISDFMELYRIPDEFMSFRWMMLCFVVGNFLISFIIEVFIIDSKLLKKIFRLCCKKRRPKNRYKVIEQELNALPDWPPVNEVTYAQSNDQDHTADDSIS</sequence>
<evidence type="ECO:0000259" key="16">
    <source>
        <dbReference type="Pfam" id="PF12409"/>
    </source>
</evidence>
<feature type="transmembrane region" description="Helical" evidence="13">
    <location>
        <begin position="249"/>
        <end position="267"/>
    </location>
</feature>
<keyword evidence="7 13" id="KW-0067">ATP-binding</keyword>
<dbReference type="Gene3D" id="3.40.50.1000">
    <property type="entry name" value="HAD superfamily/HAD-like"/>
    <property type="match status" value="1"/>
</dbReference>
<dbReference type="InterPro" id="IPR036412">
    <property type="entry name" value="HAD-like_sf"/>
</dbReference>
<evidence type="ECO:0000256" key="7">
    <source>
        <dbReference type="ARBA" id="ARBA00022840"/>
    </source>
</evidence>
<dbReference type="Pfam" id="PF00690">
    <property type="entry name" value="Cation_ATPase_N"/>
    <property type="match status" value="1"/>
</dbReference>
<dbReference type="Gene3D" id="3.40.1110.10">
    <property type="entry name" value="Calcium-transporting ATPase, cytoplasmic domain N"/>
    <property type="match status" value="1"/>
</dbReference>
<feature type="domain" description="P-type ATPase A" evidence="14">
    <location>
        <begin position="284"/>
        <end position="406"/>
    </location>
</feature>
<feature type="transmembrane region" description="Helical" evidence="13">
    <location>
        <begin position="58"/>
        <end position="77"/>
    </location>
</feature>
<dbReference type="GeneID" id="106807977"/>
<keyword evidence="9 13" id="KW-1278">Translocase</keyword>
<protein>
    <recommendedName>
        <fullName evidence="13">Cation-transporting ATPase</fullName>
        <ecNumber evidence="13">7.2.2.-</ecNumber>
    </recommendedName>
</protein>
<dbReference type="Proteomes" id="UP000695022">
    <property type="component" value="Unplaced"/>
</dbReference>
<dbReference type="PRINTS" id="PR00119">
    <property type="entry name" value="CATATPASE"/>
</dbReference>
<evidence type="ECO:0000256" key="3">
    <source>
        <dbReference type="ARBA" id="ARBA00022553"/>
    </source>
</evidence>
<dbReference type="InterPro" id="IPR001757">
    <property type="entry name" value="P_typ_ATPase"/>
</dbReference>
<keyword evidence="10 13" id="KW-1133">Transmembrane helix</keyword>
<dbReference type="PANTHER" id="PTHR45630:SF8">
    <property type="entry name" value="CATION-TRANSPORTING ATPASE"/>
    <property type="match status" value="1"/>
</dbReference>
<dbReference type="SFLD" id="SFLDS00003">
    <property type="entry name" value="Haloacid_Dehalogenase"/>
    <property type="match status" value="1"/>
</dbReference>
<dbReference type="InterPro" id="IPR059000">
    <property type="entry name" value="ATPase_P-type_domA"/>
</dbReference>
<dbReference type="NCBIfam" id="TIGR01494">
    <property type="entry name" value="ATPase_P-type"/>
    <property type="match status" value="2"/>
</dbReference>
<feature type="transmembrane region" description="Helical" evidence="13">
    <location>
        <begin position="1059"/>
        <end position="1080"/>
    </location>
</feature>
<feature type="transmembrane region" description="Helical" evidence="13">
    <location>
        <begin position="453"/>
        <end position="480"/>
    </location>
</feature>
<keyword evidence="8 13" id="KW-0460">Magnesium</keyword>
<keyword evidence="11 13" id="KW-0472">Membrane</keyword>
<feature type="transmembrane region" description="Helical" evidence="13">
    <location>
        <begin position="978"/>
        <end position="996"/>
    </location>
</feature>
<dbReference type="SUPFAM" id="SSF81665">
    <property type="entry name" value="Calcium ATPase, transmembrane domain M"/>
    <property type="match status" value="1"/>
</dbReference>